<evidence type="ECO:0000256" key="1">
    <source>
        <dbReference type="ARBA" id="ARBA00006346"/>
    </source>
</evidence>
<keyword evidence="6 16" id="KW-0479">Metal-binding</keyword>
<dbReference type="Gene3D" id="3.30.240.40">
    <property type="entry name" value="E6 early regulatory protein"/>
    <property type="match status" value="2"/>
</dbReference>
<keyword evidence="3 16" id="KW-1048">Host nucleus</keyword>
<name>A0A385PRD8_9PAPI</name>
<feature type="zinc finger region" evidence="16">
    <location>
        <begin position="100"/>
        <end position="136"/>
    </location>
</feature>
<comment type="function">
    <text evidence="16">Plays a major role in the induction and maintenance of cellular transformation. E6 associates with host UBE3A/E6-AP ubiquitin-protein ligase and modulates its activity. Protects host keratinocytes from apoptosis by mediating the degradation of host BAK1. May also inhibit host immune response.</text>
</comment>
<evidence type="ECO:0000256" key="16">
    <source>
        <dbReference type="HAMAP-Rule" id="MF_04006"/>
    </source>
</evidence>
<protein>
    <recommendedName>
        <fullName evidence="16 17">Protein E6</fullName>
    </recommendedName>
</protein>
<evidence type="ECO:0000256" key="9">
    <source>
        <dbReference type="ARBA" id="ARBA00023015"/>
    </source>
</evidence>
<evidence type="ECO:0000313" key="18">
    <source>
        <dbReference type="EMBL" id="AYA94492.1"/>
    </source>
</evidence>
<organism evidence="18">
    <name type="scientific">Human papillomavirus</name>
    <dbReference type="NCBI Taxonomy" id="10566"/>
    <lineage>
        <taxon>Viruses</taxon>
        <taxon>Monodnaviria</taxon>
        <taxon>Shotokuvirae</taxon>
        <taxon>Cossaviricota</taxon>
        <taxon>Papovaviricetes</taxon>
        <taxon>Zurhausenvirales</taxon>
        <taxon>Papillomaviridae</taxon>
    </lineage>
</organism>
<dbReference type="GO" id="GO:0008270">
    <property type="term" value="F:zinc ion binding"/>
    <property type="evidence" value="ECO:0007669"/>
    <property type="project" value="UniProtKB-KW"/>
</dbReference>
<evidence type="ECO:0000256" key="13">
    <source>
        <dbReference type="ARBA" id="ARBA00023200"/>
    </source>
</evidence>
<feature type="zinc finger region" evidence="16">
    <location>
        <begin position="27"/>
        <end position="63"/>
    </location>
</feature>
<evidence type="ECO:0000256" key="10">
    <source>
        <dbReference type="ARBA" id="ARBA00023125"/>
    </source>
</evidence>
<keyword evidence="10 16" id="KW-0238">DNA-binding</keyword>
<evidence type="ECO:0000256" key="3">
    <source>
        <dbReference type="ARBA" id="ARBA00022562"/>
    </source>
</evidence>
<keyword evidence="7 16" id="KW-0863">Zinc-finger</keyword>
<keyword evidence="13 16" id="KW-1035">Host cytoplasm</keyword>
<evidence type="ECO:0000256" key="12">
    <source>
        <dbReference type="ARBA" id="ARBA00023163"/>
    </source>
</evidence>
<keyword evidence="4 16" id="KW-0945">Host-virus interaction</keyword>
<dbReference type="GO" id="GO:0030430">
    <property type="term" value="C:host cell cytoplasm"/>
    <property type="evidence" value="ECO:0007669"/>
    <property type="project" value="UniProtKB-SubCell"/>
</dbReference>
<dbReference type="GO" id="GO:0006355">
    <property type="term" value="P:regulation of DNA-templated transcription"/>
    <property type="evidence" value="ECO:0007669"/>
    <property type="project" value="UniProtKB-UniRule"/>
</dbReference>
<dbReference type="HAMAP" id="MF_04006">
    <property type="entry name" value="HPV_E6"/>
    <property type="match status" value="1"/>
</dbReference>
<keyword evidence="15 16" id="KW-1119">Modulation of host cell apoptosis by virus</keyword>
<evidence type="ECO:0000256" key="11">
    <source>
        <dbReference type="ARBA" id="ARBA00023159"/>
    </source>
</evidence>
<dbReference type="InterPro" id="IPR001334">
    <property type="entry name" value="E6"/>
</dbReference>
<evidence type="ECO:0000256" key="14">
    <source>
        <dbReference type="ARBA" id="ARBA00023280"/>
    </source>
</evidence>
<evidence type="ECO:0000256" key="15">
    <source>
        <dbReference type="ARBA" id="ARBA00023323"/>
    </source>
</evidence>
<comment type="caution">
    <text evidence="16">Lacks conserved residue(s) required for the propagation of feature annotation.</text>
</comment>
<dbReference type="GO" id="GO:0042025">
    <property type="term" value="C:host cell nucleus"/>
    <property type="evidence" value="ECO:0007669"/>
    <property type="project" value="UniProtKB-SubCell"/>
</dbReference>
<evidence type="ECO:0000256" key="8">
    <source>
        <dbReference type="ARBA" id="ARBA00022833"/>
    </source>
</evidence>
<sequence>MAEKCPARLDDFCTKYSVSIFSVSLPCIFCRFICDLQDIAAFHIKKLSIVWRGGKPYICCRKCANLSAKFEYEQYCVCIVKAISIECLLQKSLYDITVRCLCCYKLLDTAEKVDCCASDEYFALVRGSWRAPCRDCIRKR</sequence>
<reference evidence="18" key="1">
    <citation type="journal article" date="2018" name="Nat. Med.">
        <title>Expanded skin virome in DOCK8-deficient patients.</title>
        <authorList>
            <consortium name="NISC Comparative Sequencing Program"/>
            <person name="Tirosh O."/>
            <person name="Conlan S."/>
            <person name="Deming C."/>
            <person name="Lee-Lin S.Q."/>
            <person name="Huang X."/>
            <person name="Su H.C."/>
            <person name="Freeman A.F."/>
            <person name="Segre J.A."/>
            <person name="Kong H.H."/>
        </authorList>
    </citation>
    <scope>NUCLEOTIDE SEQUENCE</scope>
    <source>
        <strain evidence="18">HPV-mSK_197</strain>
    </source>
</reference>
<comment type="subunit">
    <text evidence="16">Forms homodimers. Interacts with ubiquitin-protein ligase UBE3A/E6-AP; this interaction stimulates UBE3A ubiquitin activity. Interacts with host BAK1.</text>
</comment>
<evidence type="ECO:0000256" key="4">
    <source>
        <dbReference type="ARBA" id="ARBA00022581"/>
    </source>
</evidence>
<proteinExistence type="inferred from homology"/>
<keyword evidence="12 16" id="KW-0804">Transcription</keyword>
<dbReference type="SUPFAM" id="SSF161229">
    <property type="entry name" value="E6 C-terminal domain-like"/>
    <property type="match status" value="2"/>
</dbReference>
<dbReference type="InterPro" id="IPR038575">
    <property type="entry name" value="E6_sf"/>
</dbReference>
<keyword evidence="14 16" id="KW-0899">Viral immunoevasion</keyword>
<dbReference type="GO" id="GO:0052170">
    <property type="term" value="P:symbiont-mediated suppression of host innate immune response"/>
    <property type="evidence" value="ECO:0007669"/>
    <property type="project" value="UniProtKB-KW"/>
</dbReference>
<dbReference type="EMBL" id="MH777339">
    <property type="protein sequence ID" value="AYA94492.1"/>
    <property type="molecule type" value="Genomic_DNA"/>
</dbReference>
<accession>A0A385PRD8</accession>
<comment type="subcellular location">
    <subcellularLocation>
        <location evidence="16 17">Host cytoplasm</location>
    </subcellularLocation>
    <subcellularLocation>
        <location evidence="16 17">Host nucleus</location>
    </subcellularLocation>
</comment>
<dbReference type="GO" id="GO:0052150">
    <property type="term" value="P:symbiont-mediated perturbation of host apoptosis"/>
    <property type="evidence" value="ECO:0007669"/>
    <property type="project" value="UniProtKB-KW"/>
</dbReference>
<evidence type="ECO:0000256" key="7">
    <source>
        <dbReference type="ARBA" id="ARBA00022771"/>
    </source>
</evidence>
<dbReference type="GO" id="GO:0039648">
    <property type="term" value="P:symbiont-mediated perturbation of host ubiquitin-like protein modification"/>
    <property type="evidence" value="ECO:0007669"/>
    <property type="project" value="UniProtKB-UniRule"/>
</dbReference>
<evidence type="ECO:0000256" key="17">
    <source>
        <dbReference type="RuleBase" id="RU363123"/>
    </source>
</evidence>
<dbReference type="GO" id="GO:0039502">
    <property type="term" value="P:symbiont-mediated suppression of host type I interferon-mediated signaling pathway"/>
    <property type="evidence" value="ECO:0007669"/>
    <property type="project" value="UniProtKB-UniRule"/>
</dbReference>
<evidence type="ECO:0000256" key="5">
    <source>
        <dbReference type="ARBA" id="ARBA00022632"/>
    </source>
</evidence>
<keyword evidence="11 16" id="KW-0010">Activator</keyword>
<dbReference type="GO" id="GO:0006351">
    <property type="term" value="P:DNA-templated transcription"/>
    <property type="evidence" value="ECO:0007669"/>
    <property type="project" value="UniProtKB-UniRule"/>
</dbReference>
<keyword evidence="9 16" id="KW-0805">Transcription regulation</keyword>
<keyword evidence="8 16" id="KW-0862">Zinc</keyword>
<dbReference type="Pfam" id="PF00518">
    <property type="entry name" value="E6"/>
    <property type="match status" value="1"/>
</dbReference>
<comment type="similarity">
    <text evidence="1 16 17">Belongs to the papillomaviridae E6 protein family.</text>
</comment>
<keyword evidence="2 16" id="KW-0244">Early protein</keyword>
<evidence type="ECO:0000256" key="2">
    <source>
        <dbReference type="ARBA" id="ARBA00022518"/>
    </source>
</evidence>
<keyword evidence="5 16" id="KW-1090">Inhibition of host innate immune response by virus</keyword>
<evidence type="ECO:0000256" key="6">
    <source>
        <dbReference type="ARBA" id="ARBA00022723"/>
    </source>
</evidence>
<gene>
    <name evidence="16" type="primary">E6</name>
</gene>
<dbReference type="GO" id="GO:0003677">
    <property type="term" value="F:DNA binding"/>
    <property type="evidence" value="ECO:0007669"/>
    <property type="project" value="UniProtKB-UniRule"/>
</dbReference>